<dbReference type="InterPro" id="IPR008538">
    <property type="entry name" value="Uma2"/>
</dbReference>
<dbReference type="AlphaFoldDB" id="A0A327NKK1"/>
<dbReference type="SUPFAM" id="SSF52980">
    <property type="entry name" value="Restriction endonuclease-like"/>
    <property type="match status" value="1"/>
</dbReference>
<dbReference type="Proteomes" id="UP000249016">
    <property type="component" value="Unassembled WGS sequence"/>
</dbReference>
<dbReference type="GO" id="GO:0004519">
    <property type="term" value="F:endonuclease activity"/>
    <property type="evidence" value="ECO:0007669"/>
    <property type="project" value="UniProtKB-KW"/>
</dbReference>
<evidence type="ECO:0000313" key="2">
    <source>
        <dbReference type="EMBL" id="RAI75325.1"/>
    </source>
</evidence>
<keyword evidence="2" id="KW-0378">Hydrolase</keyword>
<dbReference type="Pfam" id="PF05685">
    <property type="entry name" value="Uma2"/>
    <property type="match status" value="1"/>
</dbReference>
<comment type="caution">
    <text evidence="2">The sequence shown here is derived from an EMBL/GenBank/DDBJ whole genome shotgun (WGS) entry which is preliminary data.</text>
</comment>
<dbReference type="EMBL" id="QLII01000001">
    <property type="protein sequence ID" value="RAI75325.1"/>
    <property type="molecule type" value="Genomic_DNA"/>
</dbReference>
<evidence type="ECO:0000259" key="1">
    <source>
        <dbReference type="Pfam" id="PF05685"/>
    </source>
</evidence>
<gene>
    <name evidence="2" type="ORF">HMF3257_16115</name>
</gene>
<sequence>MVSLTSITTKTHYAMEETVELTEVEILRGKPMPSRNHSILEVRISHQIMEKYDAQFDALTELDLDLLAGPAIPDICIYPKMHFSWEDDDVLKMTVPPITAIEILSPRQAYEVLASKIRKIYFPSGVQSAWVVMPSVKTIQLFIPNSPVKYFNEVLFHDPTTGIQLDLTQIFR</sequence>
<keyword evidence="3" id="KW-1185">Reference proteome</keyword>
<dbReference type="OrthoDB" id="952185at2"/>
<name>A0A327NKK1_9BACT</name>
<evidence type="ECO:0000313" key="3">
    <source>
        <dbReference type="Proteomes" id="UP000249016"/>
    </source>
</evidence>
<keyword evidence="2" id="KW-0540">Nuclease</keyword>
<organism evidence="2 3">
    <name type="scientific">Spirosoma telluris</name>
    <dbReference type="NCBI Taxonomy" id="2183553"/>
    <lineage>
        <taxon>Bacteria</taxon>
        <taxon>Pseudomonadati</taxon>
        <taxon>Bacteroidota</taxon>
        <taxon>Cytophagia</taxon>
        <taxon>Cytophagales</taxon>
        <taxon>Cytophagaceae</taxon>
        <taxon>Spirosoma</taxon>
    </lineage>
</organism>
<feature type="domain" description="Putative restriction endonuclease" evidence="1">
    <location>
        <begin position="18"/>
        <end position="166"/>
    </location>
</feature>
<dbReference type="InterPro" id="IPR011335">
    <property type="entry name" value="Restrct_endonuc-II-like"/>
</dbReference>
<dbReference type="InterPro" id="IPR012296">
    <property type="entry name" value="Nuclease_put_TT1808"/>
</dbReference>
<dbReference type="CDD" id="cd06260">
    <property type="entry name" value="DUF820-like"/>
    <property type="match status" value="1"/>
</dbReference>
<keyword evidence="2" id="KW-0255">Endonuclease</keyword>
<reference evidence="2 3" key="1">
    <citation type="submission" date="2018-06" db="EMBL/GenBank/DDBJ databases">
        <title>Spirosoma sp. HMF3257 Genome sequencing and assembly.</title>
        <authorList>
            <person name="Kang H."/>
            <person name="Cha I."/>
            <person name="Kim H."/>
            <person name="Kang J."/>
            <person name="Joh K."/>
        </authorList>
    </citation>
    <scope>NUCLEOTIDE SEQUENCE [LARGE SCALE GENOMIC DNA]</scope>
    <source>
        <strain evidence="2 3">HMF3257</strain>
    </source>
</reference>
<proteinExistence type="predicted"/>
<dbReference type="Gene3D" id="3.90.1570.10">
    <property type="entry name" value="tt1808, chain A"/>
    <property type="match status" value="1"/>
</dbReference>
<accession>A0A327NKK1</accession>
<protein>
    <submittedName>
        <fullName evidence="2">Uma2 family endonuclease</fullName>
    </submittedName>
</protein>